<protein>
    <submittedName>
        <fullName evidence="2">Uncharacterized protein</fullName>
    </submittedName>
</protein>
<dbReference type="EMBL" id="SAYK01000003">
    <property type="protein sequence ID" value="TXJ61025.1"/>
    <property type="molecule type" value="Genomic_DNA"/>
</dbReference>
<dbReference type="RefSeq" id="WP_147559765.1">
    <property type="nucleotide sequence ID" value="NZ_SAYK01000003.1"/>
</dbReference>
<evidence type="ECO:0000313" key="3">
    <source>
        <dbReference type="Proteomes" id="UP000322188"/>
    </source>
</evidence>
<name>A0A5C8GGD1_9SPIR</name>
<dbReference type="Proteomes" id="UP000322188">
    <property type="component" value="Unassembled WGS sequence"/>
</dbReference>
<sequence>MTTKNNTKKFLSIIVIAIIGSMLFITCKAKPTDLNNYQVEEPAVNPTNPETPNPTNENSQKVEVKIDNNNDLRQFGEGTRENFKGYHYVSKEYMINGKPYKFTATVGWDSYQYYIQFEDGYKFYQGAGPSCKGANYKLVIQSGASRNGGACQYADVVFTTNGYLYVKFNNYSWTIEYALSKKEEVKEEVKEDNTGGNTVGSHSKSELTGKWKISENYNRPEWEFTVDGDGNINFPCGGMLYAVDNYTYTGKVNDTFNYPYTTKLTAVYQKETVEGTITFNNPTNATISYLSRWAAYGGSGWDKYNPTFKYREPLD</sequence>
<gene>
    <name evidence="2" type="ORF">EPJ74_01940</name>
</gene>
<dbReference type="GeneID" id="61066056"/>
<evidence type="ECO:0000256" key="1">
    <source>
        <dbReference type="SAM" id="MobiDB-lite"/>
    </source>
</evidence>
<feature type="compositionally biased region" description="Low complexity" evidence="1">
    <location>
        <begin position="40"/>
        <end position="58"/>
    </location>
</feature>
<comment type="caution">
    <text evidence="2">The sequence shown here is derived from an EMBL/GenBank/DDBJ whole genome shotgun (WGS) entry which is preliminary data.</text>
</comment>
<feature type="region of interest" description="Disordered" evidence="1">
    <location>
        <begin position="40"/>
        <end position="59"/>
    </location>
</feature>
<evidence type="ECO:0000313" key="2">
    <source>
        <dbReference type="EMBL" id="TXJ61025.1"/>
    </source>
</evidence>
<reference evidence="2 3" key="1">
    <citation type="journal article" date="1992" name="Lakartidningen">
        <title>[Penicillin V and not amoxicillin is the first choice preparation in acute otitis].</title>
        <authorList>
            <person name="Kamme C."/>
            <person name="Lundgren K."/>
            <person name="Prellner K."/>
        </authorList>
    </citation>
    <scope>NUCLEOTIDE SEQUENCE [LARGE SCALE GENOMIC DNA]</scope>
    <source>
        <strain evidence="2 3">PC2022III</strain>
    </source>
</reference>
<organism evidence="2 3">
    <name type="scientific">Brachyspira aalborgi</name>
    <dbReference type="NCBI Taxonomy" id="29522"/>
    <lineage>
        <taxon>Bacteria</taxon>
        <taxon>Pseudomonadati</taxon>
        <taxon>Spirochaetota</taxon>
        <taxon>Spirochaetia</taxon>
        <taxon>Brachyspirales</taxon>
        <taxon>Brachyspiraceae</taxon>
        <taxon>Brachyspira</taxon>
    </lineage>
</organism>
<accession>A0A5C8GGD1</accession>
<dbReference type="AlphaFoldDB" id="A0A5C8GGD1"/>
<proteinExistence type="predicted"/>